<dbReference type="GO" id="GO:0050804">
    <property type="term" value="P:modulation of chemical synaptic transmission"/>
    <property type="evidence" value="ECO:0007669"/>
    <property type="project" value="TreeGrafter"/>
</dbReference>
<dbReference type="SMART" id="SM00875">
    <property type="entry name" value="BACK"/>
    <property type="match status" value="1"/>
</dbReference>
<reference evidence="4" key="1">
    <citation type="submission" date="2016-06" db="UniProtKB">
        <authorList>
            <consortium name="WormBaseParasite"/>
        </authorList>
    </citation>
    <scope>IDENTIFICATION</scope>
</reference>
<evidence type="ECO:0000259" key="1">
    <source>
        <dbReference type="SMART" id="SM00875"/>
    </source>
</evidence>
<dbReference type="GO" id="GO:0048512">
    <property type="term" value="P:circadian behavior"/>
    <property type="evidence" value="ECO:0007669"/>
    <property type="project" value="TreeGrafter"/>
</dbReference>
<gene>
    <name evidence="2" type="ORF">SBAD_LOCUS4561</name>
</gene>
<dbReference type="SUPFAM" id="SSF49785">
    <property type="entry name" value="Galactose-binding domain-like"/>
    <property type="match status" value="2"/>
</dbReference>
<dbReference type="PANTHER" id="PTHR46306:SF1">
    <property type="entry name" value="BTB_POZ DOMAIN-CONTAINING PROTEIN 9"/>
    <property type="match status" value="1"/>
</dbReference>
<dbReference type="SUPFAM" id="SSF54695">
    <property type="entry name" value="POZ domain"/>
    <property type="match status" value="1"/>
</dbReference>
<dbReference type="AlphaFoldDB" id="A0A183ILR5"/>
<sequence>MSDNRHLLGPTTSFSCARSHELGVTGEVQHTCCFSEQIGSLCVNEDYSDVRLILNGTSLPAHRVILAARISNVCTILSASFLFSLTKLTQHCLEFVDRCALEVLNSEGFMALSSVIKEIISRDSFFVPEIEVFKAVREWARVNPTLDLQEVLSAVRLPLISLENLLNCVRPSGIVSADDILDTIKTQSEKIDSQLKYRGYSIHDVNVAASNRNDVDNPGIVVQLGSPYIINHIKMLLWDRDERSYSYYIETSMDRERWVRVVDYSDYLCRSWQYLYFPERVVRYIKIVGTRNTKNNVFHLVSLEAMYSTRTFKLKDGFVVPNENVSLLKRGASVIEGISCTPDALINGDSEHYDWDSGYTCHPISTGAIIVQLPQPFILDSMRILLWDCDSRKYSYYVETSIDCENWKLLMDKRDEECSSWQHLKFEPRLVIYVKIVGTRNTANEVFHCVHIECPDQTCLPYSSTECINRITRI</sequence>
<dbReference type="FunFam" id="2.60.120.260:FF:000051">
    <property type="entry name" value="BTB/POZ domain-containing protein 9"/>
    <property type="match status" value="1"/>
</dbReference>
<dbReference type="GO" id="GO:0008344">
    <property type="term" value="P:adult locomotory behavior"/>
    <property type="evidence" value="ECO:0007669"/>
    <property type="project" value="TreeGrafter"/>
</dbReference>
<dbReference type="Pfam" id="PF00754">
    <property type="entry name" value="F5_F8_type_C"/>
    <property type="match status" value="1"/>
</dbReference>
<dbReference type="Gene3D" id="2.60.120.260">
    <property type="entry name" value="Galactose-binding domain-like"/>
    <property type="match status" value="2"/>
</dbReference>
<dbReference type="Gene3D" id="1.25.40.420">
    <property type="match status" value="1"/>
</dbReference>
<dbReference type="Proteomes" id="UP000270296">
    <property type="component" value="Unassembled WGS sequence"/>
</dbReference>
<proteinExistence type="predicted"/>
<keyword evidence="3" id="KW-1185">Reference proteome</keyword>
<evidence type="ECO:0000313" key="2">
    <source>
        <dbReference type="EMBL" id="VDP04760.1"/>
    </source>
</evidence>
<dbReference type="Pfam" id="PF07707">
    <property type="entry name" value="BACK"/>
    <property type="match status" value="1"/>
</dbReference>
<dbReference type="InterPro" id="IPR000421">
    <property type="entry name" value="FA58C"/>
</dbReference>
<dbReference type="EMBL" id="UZAM01008399">
    <property type="protein sequence ID" value="VDP04760.1"/>
    <property type="molecule type" value="Genomic_DNA"/>
</dbReference>
<dbReference type="InterPro" id="IPR011705">
    <property type="entry name" value="BACK"/>
</dbReference>
<dbReference type="PANTHER" id="PTHR46306">
    <property type="entry name" value="BTB/POZ DOMAIN-CONTAINING PROTEIN 9"/>
    <property type="match status" value="1"/>
</dbReference>
<dbReference type="PROSITE" id="PS51257">
    <property type="entry name" value="PROKAR_LIPOPROTEIN"/>
    <property type="match status" value="1"/>
</dbReference>
<dbReference type="WBParaSite" id="SBAD_0000475301-mRNA-1">
    <property type="protein sequence ID" value="SBAD_0000475301-mRNA-1"/>
    <property type="gene ID" value="SBAD_0000475301"/>
</dbReference>
<dbReference type="InterPro" id="IPR011333">
    <property type="entry name" value="SKP1/BTB/POZ_sf"/>
</dbReference>
<reference evidence="2 3" key="2">
    <citation type="submission" date="2018-11" db="EMBL/GenBank/DDBJ databases">
        <authorList>
            <consortium name="Pathogen Informatics"/>
        </authorList>
    </citation>
    <scope>NUCLEOTIDE SEQUENCE [LARGE SCALE GENOMIC DNA]</scope>
</reference>
<dbReference type="Gene3D" id="3.30.710.10">
    <property type="entry name" value="Potassium Channel Kv1.1, Chain A"/>
    <property type="match status" value="1"/>
</dbReference>
<accession>A0A183ILR5</accession>
<evidence type="ECO:0000313" key="4">
    <source>
        <dbReference type="WBParaSite" id="SBAD_0000475301-mRNA-1"/>
    </source>
</evidence>
<feature type="domain" description="BACK" evidence="1">
    <location>
        <begin position="73"/>
        <end position="170"/>
    </location>
</feature>
<name>A0A183ILR5_9BILA</name>
<dbReference type="GO" id="GO:0005737">
    <property type="term" value="C:cytoplasm"/>
    <property type="evidence" value="ECO:0007669"/>
    <property type="project" value="TreeGrafter"/>
</dbReference>
<dbReference type="OrthoDB" id="9997739at2759"/>
<dbReference type="InterPro" id="IPR052407">
    <property type="entry name" value="BTB_POZ_domain_cont_9"/>
</dbReference>
<organism evidence="4">
    <name type="scientific">Soboliphyme baturini</name>
    <dbReference type="NCBI Taxonomy" id="241478"/>
    <lineage>
        <taxon>Eukaryota</taxon>
        <taxon>Metazoa</taxon>
        <taxon>Ecdysozoa</taxon>
        <taxon>Nematoda</taxon>
        <taxon>Enoplea</taxon>
        <taxon>Dorylaimia</taxon>
        <taxon>Dioctophymatida</taxon>
        <taxon>Dioctophymatoidea</taxon>
        <taxon>Soboliphymatidae</taxon>
        <taxon>Soboliphyme</taxon>
    </lineage>
</organism>
<protein>
    <submittedName>
        <fullName evidence="4">BACK domain-containing protein</fullName>
    </submittedName>
</protein>
<evidence type="ECO:0000313" key="3">
    <source>
        <dbReference type="Proteomes" id="UP000270296"/>
    </source>
</evidence>
<dbReference type="InterPro" id="IPR008979">
    <property type="entry name" value="Galactose-bd-like_sf"/>
</dbReference>